<gene>
    <name evidence="2" type="ORF">ILEXP_LOCUS28508</name>
</gene>
<keyword evidence="1" id="KW-1133">Transmembrane helix</keyword>
<feature type="transmembrane region" description="Helical" evidence="1">
    <location>
        <begin position="50"/>
        <end position="69"/>
    </location>
</feature>
<name>A0ABC8SRU1_9AQUA</name>
<organism evidence="2 3">
    <name type="scientific">Ilex paraguariensis</name>
    <name type="common">yerba mate</name>
    <dbReference type="NCBI Taxonomy" id="185542"/>
    <lineage>
        <taxon>Eukaryota</taxon>
        <taxon>Viridiplantae</taxon>
        <taxon>Streptophyta</taxon>
        <taxon>Embryophyta</taxon>
        <taxon>Tracheophyta</taxon>
        <taxon>Spermatophyta</taxon>
        <taxon>Magnoliopsida</taxon>
        <taxon>eudicotyledons</taxon>
        <taxon>Gunneridae</taxon>
        <taxon>Pentapetalae</taxon>
        <taxon>asterids</taxon>
        <taxon>campanulids</taxon>
        <taxon>Aquifoliales</taxon>
        <taxon>Aquifoliaceae</taxon>
        <taxon>Ilex</taxon>
    </lineage>
</organism>
<proteinExistence type="predicted"/>
<dbReference type="Proteomes" id="UP001642360">
    <property type="component" value="Unassembled WGS sequence"/>
</dbReference>
<dbReference type="EMBL" id="CAUOFW020003403">
    <property type="protein sequence ID" value="CAK9159800.1"/>
    <property type="molecule type" value="Genomic_DNA"/>
</dbReference>
<sequence>MDHIGAVDEASKGASKWRPRLFAPCLAWPLGKWGPRLWCLGLGHPSRGHLVLPCLAICCLCLLVPNLTWMKQAREPASGAQGFLHLALLGPLESGAQGFGALAWGTPPVVISSCLALRSAAFAF</sequence>
<keyword evidence="1" id="KW-0472">Membrane</keyword>
<keyword evidence="3" id="KW-1185">Reference proteome</keyword>
<evidence type="ECO:0000256" key="1">
    <source>
        <dbReference type="SAM" id="Phobius"/>
    </source>
</evidence>
<accession>A0ABC8SRU1</accession>
<protein>
    <submittedName>
        <fullName evidence="2">Uncharacterized protein</fullName>
    </submittedName>
</protein>
<comment type="caution">
    <text evidence="2">The sequence shown here is derived from an EMBL/GenBank/DDBJ whole genome shotgun (WGS) entry which is preliminary data.</text>
</comment>
<keyword evidence="1" id="KW-0812">Transmembrane</keyword>
<dbReference type="AlphaFoldDB" id="A0ABC8SRU1"/>
<evidence type="ECO:0000313" key="3">
    <source>
        <dbReference type="Proteomes" id="UP001642360"/>
    </source>
</evidence>
<evidence type="ECO:0000313" key="2">
    <source>
        <dbReference type="EMBL" id="CAK9159800.1"/>
    </source>
</evidence>
<reference evidence="2 3" key="1">
    <citation type="submission" date="2024-02" db="EMBL/GenBank/DDBJ databases">
        <authorList>
            <person name="Vignale AGUSTIN F."/>
            <person name="Sosa J E."/>
            <person name="Modenutti C."/>
        </authorList>
    </citation>
    <scope>NUCLEOTIDE SEQUENCE [LARGE SCALE GENOMIC DNA]</scope>
</reference>